<evidence type="ECO:0000313" key="2">
    <source>
        <dbReference type="EMBL" id="MFE9226119.1"/>
    </source>
</evidence>
<dbReference type="InterPro" id="IPR028359">
    <property type="entry name" value="UDP_ManNAc/GlcNAc_DH"/>
</dbReference>
<dbReference type="PANTHER" id="PTHR43491">
    <property type="entry name" value="UDP-N-ACETYL-D-MANNOSAMINE DEHYDROGENASE"/>
    <property type="match status" value="1"/>
</dbReference>
<protein>
    <submittedName>
        <fullName evidence="2">UDP binding domain-containing protein</fullName>
    </submittedName>
</protein>
<organism evidence="2 3">
    <name type="scientific">Streptomyces massasporeus</name>
    <dbReference type="NCBI Taxonomy" id="67324"/>
    <lineage>
        <taxon>Bacteria</taxon>
        <taxon>Bacillati</taxon>
        <taxon>Actinomycetota</taxon>
        <taxon>Actinomycetes</taxon>
        <taxon>Kitasatosporales</taxon>
        <taxon>Streptomycetaceae</taxon>
        <taxon>Streptomyces</taxon>
    </lineage>
</organism>
<dbReference type="Proteomes" id="UP001601288">
    <property type="component" value="Unassembled WGS sequence"/>
</dbReference>
<keyword evidence="3" id="KW-1185">Reference proteome</keyword>
<accession>A0ABW6LEH0</accession>
<comment type="caution">
    <text evidence="2">The sequence shown here is derived from an EMBL/GenBank/DDBJ whole genome shotgun (WGS) entry which is preliminary data.</text>
</comment>
<proteinExistence type="predicted"/>
<dbReference type="SUPFAM" id="SSF52413">
    <property type="entry name" value="UDP-glucose/GDP-mannose dehydrogenase C-terminal domain"/>
    <property type="match status" value="1"/>
</dbReference>
<gene>
    <name evidence="2" type="ORF">ACFYM3_16065</name>
</gene>
<feature type="domain" description="UDP-glucose/GDP-mannose dehydrogenase C-terminal" evidence="1">
    <location>
        <begin position="20"/>
        <end position="113"/>
    </location>
</feature>
<reference evidence="2 3" key="1">
    <citation type="submission" date="2024-10" db="EMBL/GenBank/DDBJ databases">
        <title>The Natural Products Discovery Center: Release of the First 8490 Sequenced Strains for Exploring Actinobacteria Biosynthetic Diversity.</title>
        <authorList>
            <person name="Kalkreuter E."/>
            <person name="Kautsar S.A."/>
            <person name="Yang D."/>
            <person name="Bader C.D."/>
            <person name="Teijaro C.N."/>
            <person name="Fluegel L."/>
            <person name="Davis C.M."/>
            <person name="Simpson J.R."/>
            <person name="Lauterbach L."/>
            <person name="Steele A.D."/>
            <person name="Gui C."/>
            <person name="Meng S."/>
            <person name="Li G."/>
            <person name="Viehrig K."/>
            <person name="Ye F."/>
            <person name="Su P."/>
            <person name="Kiefer A.F."/>
            <person name="Nichols A."/>
            <person name="Cepeda A.J."/>
            <person name="Yan W."/>
            <person name="Fan B."/>
            <person name="Jiang Y."/>
            <person name="Adhikari A."/>
            <person name="Zheng C.-J."/>
            <person name="Schuster L."/>
            <person name="Cowan T.M."/>
            <person name="Smanski M.J."/>
            <person name="Chevrette M.G."/>
            <person name="De Carvalho L.P.S."/>
            <person name="Shen B."/>
        </authorList>
    </citation>
    <scope>NUCLEOTIDE SEQUENCE [LARGE SCALE GENOMIC DNA]</scope>
    <source>
        <strain evidence="2 3">NPDC007066</strain>
    </source>
</reference>
<dbReference type="EMBL" id="JBIAFP010000008">
    <property type="protein sequence ID" value="MFE9226119.1"/>
    <property type="molecule type" value="Genomic_DNA"/>
</dbReference>
<dbReference type="SMART" id="SM00984">
    <property type="entry name" value="UDPG_MGDP_dh_C"/>
    <property type="match status" value="1"/>
</dbReference>
<evidence type="ECO:0000313" key="3">
    <source>
        <dbReference type="Proteomes" id="UP001601288"/>
    </source>
</evidence>
<name>A0ABW6LEH0_9ACTN</name>
<dbReference type="InterPro" id="IPR014027">
    <property type="entry name" value="UDP-Glc/GDP-Man_DH_C"/>
</dbReference>
<dbReference type="RefSeq" id="WP_358278806.1">
    <property type="nucleotide sequence ID" value="NZ_JBEYGJ010000003.1"/>
</dbReference>
<dbReference type="Gene3D" id="3.40.50.720">
    <property type="entry name" value="NAD(P)-binding Rossmann-like Domain"/>
    <property type="match status" value="1"/>
</dbReference>
<sequence length="119" mass="12572">MTGKQAGQPACLKSFTGQPLGLTYKFNATDLRNSPSARVAELLIGLGADVCGAEPNIPDGNDTGLNVPRVPATPEEVAAADAVVLLMDHPRFDLAMIEEHAPYVLDCRNRLSGANVETL</sequence>
<evidence type="ECO:0000259" key="1">
    <source>
        <dbReference type="SMART" id="SM00984"/>
    </source>
</evidence>
<dbReference type="InterPro" id="IPR036220">
    <property type="entry name" value="UDP-Glc/GDP-Man_DH_C_sf"/>
</dbReference>
<dbReference type="PANTHER" id="PTHR43491:SF1">
    <property type="entry name" value="UDP-N-ACETYL-D-MANNOSAMINE DEHYDROGENASE"/>
    <property type="match status" value="1"/>
</dbReference>
<dbReference type="Pfam" id="PF03720">
    <property type="entry name" value="UDPG_MGDP_dh_C"/>
    <property type="match status" value="1"/>
</dbReference>